<sequence length="140" mass="15903">MASLLIPTALSPTPPLSSAAPTRASFRPSHVPFYRGIYFSRKTRGMTVVTRAGPSTSSYVFAFVLPLSLLAITIFTSIKVADRLDRQFLEELILKEAMREEEEEDDDENEDEDDDVEVFVEEKLEEPVLPRTRNRPKKEV</sequence>
<evidence type="ECO:0000313" key="1">
    <source>
        <dbReference type="EMBL" id="KAJ4711562.1"/>
    </source>
</evidence>
<accession>A0ACC1XJE0</accession>
<name>A0ACC1XJE0_MELAZ</name>
<reference evidence="1 2" key="1">
    <citation type="journal article" date="2023" name="Science">
        <title>Complex scaffold remodeling in plant triterpene biosynthesis.</title>
        <authorList>
            <person name="De La Pena R."/>
            <person name="Hodgson H."/>
            <person name="Liu J.C."/>
            <person name="Stephenson M.J."/>
            <person name="Martin A.C."/>
            <person name="Owen C."/>
            <person name="Harkess A."/>
            <person name="Leebens-Mack J."/>
            <person name="Jimenez L.E."/>
            <person name="Osbourn A."/>
            <person name="Sattely E.S."/>
        </authorList>
    </citation>
    <scope>NUCLEOTIDE SEQUENCE [LARGE SCALE GENOMIC DNA]</scope>
    <source>
        <strain evidence="2">cv. JPN11</strain>
        <tissue evidence="1">Leaf</tissue>
    </source>
</reference>
<proteinExistence type="predicted"/>
<dbReference type="Proteomes" id="UP001164539">
    <property type="component" value="Chromosome 9"/>
</dbReference>
<protein>
    <submittedName>
        <fullName evidence="1">High chlorophyll fluorescence protein</fullName>
    </submittedName>
</protein>
<gene>
    <name evidence="1" type="ORF">OWV82_017562</name>
</gene>
<dbReference type="EMBL" id="CM051402">
    <property type="protein sequence ID" value="KAJ4711562.1"/>
    <property type="molecule type" value="Genomic_DNA"/>
</dbReference>
<comment type="caution">
    <text evidence="1">The sequence shown here is derived from an EMBL/GenBank/DDBJ whole genome shotgun (WGS) entry which is preliminary data.</text>
</comment>
<evidence type="ECO:0000313" key="2">
    <source>
        <dbReference type="Proteomes" id="UP001164539"/>
    </source>
</evidence>
<keyword evidence="2" id="KW-1185">Reference proteome</keyword>
<organism evidence="1 2">
    <name type="scientific">Melia azedarach</name>
    <name type="common">Chinaberry tree</name>
    <dbReference type="NCBI Taxonomy" id="155640"/>
    <lineage>
        <taxon>Eukaryota</taxon>
        <taxon>Viridiplantae</taxon>
        <taxon>Streptophyta</taxon>
        <taxon>Embryophyta</taxon>
        <taxon>Tracheophyta</taxon>
        <taxon>Spermatophyta</taxon>
        <taxon>Magnoliopsida</taxon>
        <taxon>eudicotyledons</taxon>
        <taxon>Gunneridae</taxon>
        <taxon>Pentapetalae</taxon>
        <taxon>rosids</taxon>
        <taxon>malvids</taxon>
        <taxon>Sapindales</taxon>
        <taxon>Meliaceae</taxon>
        <taxon>Melia</taxon>
    </lineage>
</organism>